<dbReference type="PRINTS" id="PR00148">
    <property type="entry name" value="ENOLASE"/>
</dbReference>
<feature type="domain" description="Enolase C-terminal TIM barrel" evidence="11">
    <location>
        <begin position="143"/>
        <end position="433"/>
    </location>
</feature>
<feature type="binding site" evidence="9">
    <location>
        <begin position="372"/>
        <end position="375"/>
    </location>
    <ligand>
        <name>substrate</name>
    </ligand>
</feature>
<proteinExistence type="inferred from homology"/>
<feature type="binding site" evidence="9">
    <location>
        <position position="168"/>
    </location>
    <ligand>
        <name>substrate</name>
    </ligand>
</feature>
<evidence type="ECO:0000256" key="7">
    <source>
        <dbReference type="ARBA" id="ARBA00048333"/>
    </source>
</evidence>
<dbReference type="PROSITE" id="PS00164">
    <property type="entry name" value="ENOLASE"/>
    <property type="match status" value="1"/>
</dbReference>
<evidence type="ECO:0000256" key="5">
    <source>
        <dbReference type="ARBA" id="ARBA00023152"/>
    </source>
</evidence>
<sequence length="433" mass="46686">MSVQKVHARQIFDSRGNPTVEVEVTTDKGLFRAAVPSGASTGIHEAIELRDQDKATYMGKSVLKAVGNVNNTISAALSKANLDVTNQKAVDDFLIQLDGTDNKGKLGANAILGVSLAICRAGAAHKGVPLYQHIADIAGKKEPFVLPVPTFNVINGGSHAGNKLAMQEFMIMPTGASSFTEAMRMGSEVYHHLKAVIKTKYGQDATNVGDEGGFAPNIQDNKEGLELLKVAIEKAGYTGKIQIAMDVAASEFYKEGKYDLDFKNPDSDSSKWLSGEALADLYKSFIADYPIVSIEDPFDQDDWESYAKLTADVSQQIVGDDLLVTNPKRIRTAIEKKACNALLLKVNQIGTVTESIQAALDSQAAGWGVMVSHRSGETEDTFIADLVVGINAGQIKTGAPCRSERLAKYNQLLRIEEELGSRAKYAGANFRKP</sequence>
<dbReference type="SMART" id="SM01193">
    <property type="entry name" value="Enolase_N"/>
    <property type="match status" value="1"/>
</dbReference>
<reference evidence="13 14" key="1">
    <citation type="journal article" date="2019" name="Sci. Rep.">
        <title>Comparative genomics of chytrid fungi reveal insights into the obligate biotrophic and pathogenic lifestyle of Synchytrium endobioticum.</title>
        <authorList>
            <person name="van de Vossenberg B.T.L.H."/>
            <person name="Warris S."/>
            <person name="Nguyen H.D.T."/>
            <person name="van Gent-Pelzer M.P.E."/>
            <person name="Joly D.L."/>
            <person name="van de Geest H.C."/>
            <person name="Bonants P.J.M."/>
            <person name="Smith D.S."/>
            <person name="Levesque C.A."/>
            <person name="van der Lee T.A.J."/>
        </authorList>
    </citation>
    <scope>NUCLEOTIDE SEQUENCE [LARGE SCALE GENOMIC DNA]</scope>
    <source>
        <strain evidence="13 14">CBS 809.83</strain>
    </source>
</reference>
<dbReference type="SFLD" id="SFLDF00002">
    <property type="entry name" value="enolase"/>
    <property type="match status" value="1"/>
</dbReference>
<dbReference type="Pfam" id="PF00113">
    <property type="entry name" value="Enolase_C"/>
    <property type="match status" value="1"/>
</dbReference>
<gene>
    <name evidence="13" type="primary">PHI357</name>
    <name evidence="13" type="ORF">PhCBS80983_g00357</name>
</gene>
<feature type="domain" description="Enolase N-terminal" evidence="12">
    <location>
        <begin position="3"/>
        <end position="134"/>
    </location>
</feature>
<evidence type="ECO:0000256" key="1">
    <source>
        <dbReference type="ARBA" id="ARBA00005031"/>
    </source>
</evidence>
<dbReference type="Proteomes" id="UP000318582">
    <property type="component" value="Unassembled WGS sequence"/>
</dbReference>
<dbReference type="InterPro" id="IPR020809">
    <property type="entry name" value="Enolase_CS"/>
</dbReference>
<dbReference type="Gene3D" id="3.20.20.120">
    <property type="entry name" value="Enolase-like C-terminal domain"/>
    <property type="match status" value="1"/>
</dbReference>
<dbReference type="InterPro" id="IPR020810">
    <property type="entry name" value="Enolase_C"/>
</dbReference>
<evidence type="ECO:0000256" key="2">
    <source>
        <dbReference type="ARBA" id="ARBA00009604"/>
    </source>
</evidence>
<dbReference type="FunFam" id="3.20.20.120:FF:000002">
    <property type="entry name" value="Enolase 1"/>
    <property type="match status" value="1"/>
</dbReference>
<accession>A0A507EFI2</accession>
<evidence type="ECO:0000256" key="10">
    <source>
        <dbReference type="PIRSR" id="PIRSR001400-3"/>
    </source>
</evidence>
<evidence type="ECO:0000256" key="6">
    <source>
        <dbReference type="ARBA" id="ARBA00023239"/>
    </source>
</evidence>
<dbReference type="SFLD" id="SFLDG00178">
    <property type="entry name" value="enolase"/>
    <property type="match status" value="1"/>
</dbReference>
<dbReference type="PANTHER" id="PTHR11902">
    <property type="entry name" value="ENOLASE"/>
    <property type="match status" value="1"/>
</dbReference>
<keyword evidence="10" id="KW-0479">Metal-binding</keyword>
<keyword evidence="13" id="KW-0670">Pyruvate</keyword>
<dbReference type="CDD" id="cd03313">
    <property type="entry name" value="enolase"/>
    <property type="match status" value="1"/>
</dbReference>
<dbReference type="SFLD" id="SFLDS00001">
    <property type="entry name" value="Enolase"/>
    <property type="match status" value="1"/>
</dbReference>
<organism evidence="13 14">
    <name type="scientific">Powellomyces hirtus</name>
    <dbReference type="NCBI Taxonomy" id="109895"/>
    <lineage>
        <taxon>Eukaryota</taxon>
        <taxon>Fungi</taxon>
        <taxon>Fungi incertae sedis</taxon>
        <taxon>Chytridiomycota</taxon>
        <taxon>Chytridiomycota incertae sedis</taxon>
        <taxon>Chytridiomycetes</taxon>
        <taxon>Spizellomycetales</taxon>
        <taxon>Powellomycetaceae</taxon>
        <taxon>Powellomyces</taxon>
    </lineage>
</organism>
<dbReference type="Gene3D" id="3.30.390.10">
    <property type="entry name" value="Enolase-like, N-terminal domain"/>
    <property type="match status" value="1"/>
</dbReference>
<evidence type="ECO:0000313" key="13">
    <source>
        <dbReference type="EMBL" id="TPX62574.1"/>
    </source>
</evidence>
<comment type="caution">
    <text evidence="13">The sequence shown here is derived from an EMBL/GenBank/DDBJ whole genome shotgun (WGS) entry which is preliminary data.</text>
</comment>
<feature type="active site" description="Proton donor" evidence="8">
    <location>
        <position position="211"/>
    </location>
</feature>
<dbReference type="HAMAP" id="MF_00318">
    <property type="entry name" value="Enolase"/>
    <property type="match status" value="1"/>
</dbReference>
<evidence type="ECO:0000259" key="12">
    <source>
        <dbReference type="SMART" id="SM01193"/>
    </source>
</evidence>
<dbReference type="PIRSF" id="PIRSF001400">
    <property type="entry name" value="Enolase"/>
    <property type="match status" value="1"/>
</dbReference>
<dbReference type="GO" id="GO:0004634">
    <property type="term" value="F:phosphopyruvate hydratase activity"/>
    <property type="evidence" value="ECO:0007669"/>
    <property type="project" value="UniProtKB-EC"/>
</dbReference>
<keyword evidence="4 10" id="KW-0460">Magnesium</keyword>
<evidence type="ECO:0000256" key="8">
    <source>
        <dbReference type="PIRSR" id="PIRSR001400-1"/>
    </source>
</evidence>
<feature type="binding site" evidence="9">
    <location>
        <position position="396"/>
    </location>
    <ligand>
        <name>substrate</name>
    </ligand>
</feature>
<dbReference type="GO" id="GO:0006096">
    <property type="term" value="P:glycolytic process"/>
    <property type="evidence" value="ECO:0007669"/>
    <property type="project" value="UniProtKB-UniPathway"/>
</dbReference>
<dbReference type="GO" id="GO:0000015">
    <property type="term" value="C:phosphopyruvate hydratase complex"/>
    <property type="evidence" value="ECO:0007669"/>
    <property type="project" value="InterPro"/>
</dbReference>
<evidence type="ECO:0000256" key="3">
    <source>
        <dbReference type="ARBA" id="ARBA00012058"/>
    </source>
</evidence>
<dbReference type="PANTHER" id="PTHR11902:SF1">
    <property type="entry name" value="ENOLASE"/>
    <property type="match status" value="1"/>
</dbReference>
<comment type="similarity">
    <text evidence="2">Belongs to the enolase family.</text>
</comment>
<dbReference type="GO" id="GO:0000287">
    <property type="term" value="F:magnesium ion binding"/>
    <property type="evidence" value="ECO:0007669"/>
    <property type="project" value="InterPro"/>
</dbReference>
<evidence type="ECO:0000256" key="9">
    <source>
        <dbReference type="PIRSR" id="PIRSR001400-2"/>
    </source>
</evidence>
<dbReference type="SUPFAM" id="SSF54826">
    <property type="entry name" value="Enolase N-terminal domain-like"/>
    <property type="match status" value="1"/>
</dbReference>
<feature type="active site" description="Proton acceptor" evidence="8">
    <location>
        <position position="345"/>
    </location>
</feature>
<name>A0A507EFI2_9FUNG</name>
<dbReference type="Pfam" id="PF03952">
    <property type="entry name" value="Enolase_N"/>
    <property type="match status" value="1"/>
</dbReference>
<evidence type="ECO:0000256" key="4">
    <source>
        <dbReference type="ARBA" id="ARBA00022842"/>
    </source>
</evidence>
<dbReference type="NCBIfam" id="TIGR01060">
    <property type="entry name" value="eno"/>
    <property type="match status" value="1"/>
</dbReference>
<feature type="binding site" evidence="10">
    <location>
        <position position="295"/>
    </location>
    <ligand>
        <name>Mg(2+)</name>
        <dbReference type="ChEBI" id="CHEBI:18420"/>
    </ligand>
</feature>
<dbReference type="EMBL" id="QEAQ01000002">
    <property type="protein sequence ID" value="TPX62574.1"/>
    <property type="molecule type" value="Genomic_DNA"/>
</dbReference>
<protein>
    <recommendedName>
        <fullName evidence="3">phosphopyruvate hydratase</fullName>
        <ecNumber evidence="3">4.2.1.11</ecNumber>
    </recommendedName>
</protein>
<feature type="binding site" evidence="10">
    <location>
        <position position="320"/>
    </location>
    <ligand>
        <name>Mg(2+)</name>
        <dbReference type="ChEBI" id="CHEBI:18420"/>
    </ligand>
</feature>
<dbReference type="EC" id="4.2.1.11" evidence="3"/>
<evidence type="ECO:0000259" key="11">
    <source>
        <dbReference type="SMART" id="SM01192"/>
    </source>
</evidence>
<feature type="binding site" evidence="9">
    <location>
        <position position="320"/>
    </location>
    <ligand>
        <name>substrate</name>
    </ligand>
</feature>
<feature type="binding site" evidence="10">
    <location>
        <position position="246"/>
    </location>
    <ligand>
        <name>Mg(2+)</name>
        <dbReference type="ChEBI" id="CHEBI:18420"/>
    </ligand>
</feature>
<comment type="catalytic activity">
    <reaction evidence="7">
        <text>(2R)-2-phosphoglycerate = phosphoenolpyruvate + H2O</text>
        <dbReference type="Rhea" id="RHEA:10164"/>
        <dbReference type="ChEBI" id="CHEBI:15377"/>
        <dbReference type="ChEBI" id="CHEBI:58289"/>
        <dbReference type="ChEBI" id="CHEBI:58702"/>
        <dbReference type="EC" id="4.2.1.11"/>
    </reaction>
</comment>
<dbReference type="STRING" id="109895.A0A507EFI2"/>
<dbReference type="FunFam" id="3.30.390.10:FF:000001">
    <property type="entry name" value="Enolase"/>
    <property type="match status" value="1"/>
</dbReference>
<keyword evidence="6" id="KW-0456">Lyase</keyword>
<evidence type="ECO:0000313" key="14">
    <source>
        <dbReference type="Proteomes" id="UP000318582"/>
    </source>
</evidence>
<dbReference type="UniPathway" id="UPA00109">
    <property type="reaction ID" value="UER00187"/>
</dbReference>
<dbReference type="SMART" id="SM01192">
    <property type="entry name" value="Enolase_C"/>
    <property type="match status" value="1"/>
</dbReference>
<dbReference type="InterPro" id="IPR020811">
    <property type="entry name" value="Enolase_N"/>
</dbReference>
<comment type="pathway">
    <text evidence="1">Carbohydrate degradation; glycolysis; pyruvate from D-glyceraldehyde 3-phosphate: step 4/5.</text>
</comment>
<feature type="binding site" evidence="9">
    <location>
        <position position="159"/>
    </location>
    <ligand>
        <name>substrate</name>
    </ligand>
</feature>
<dbReference type="AlphaFoldDB" id="A0A507EFI2"/>
<dbReference type="InterPro" id="IPR029017">
    <property type="entry name" value="Enolase-like_N"/>
</dbReference>
<dbReference type="SUPFAM" id="SSF51604">
    <property type="entry name" value="Enolase C-terminal domain-like"/>
    <property type="match status" value="1"/>
</dbReference>
<keyword evidence="5" id="KW-0324">Glycolysis</keyword>
<dbReference type="InterPro" id="IPR036849">
    <property type="entry name" value="Enolase-like_C_sf"/>
</dbReference>
<comment type="cofactor">
    <cofactor evidence="10">
        <name>Mg(2+)</name>
        <dbReference type="ChEBI" id="CHEBI:18420"/>
    </cofactor>
    <text evidence="10">Mg(2+) is required for catalysis and for stabilizing the dimer.</text>
</comment>
<feature type="binding site" evidence="9">
    <location>
        <position position="295"/>
    </location>
    <ligand>
        <name>substrate</name>
    </ligand>
</feature>
<dbReference type="InterPro" id="IPR000941">
    <property type="entry name" value="Enolase"/>
</dbReference>
<keyword evidence="14" id="KW-1185">Reference proteome</keyword>